<feature type="transmembrane region" description="Helical" evidence="7">
    <location>
        <begin position="98"/>
        <end position="116"/>
    </location>
</feature>
<comment type="subcellular location">
    <subcellularLocation>
        <location evidence="1">Membrane</location>
        <topology evidence="1">Multi-pass membrane protein</topology>
    </subcellularLocation>
</comment>
<keyword evidence="11" id="KW-1185">Reference proteome</keyword>
<keyword evidence="6 7" id="KW-0472">Membrane</keyword>
<dbReference type="AlphaFoldDB" id="A0A179IPC8"/>
<feature type="transmembrane region" description="Helical" evidence="7">
    <location>
        <begin position="61"/>
        <end position="86"/>
    </location>
</feature>
<dbReference type="InterPro" id="IPR022764">
    <property type="entry name" value="Peptidase_S54_rhomboid_dom"/>
</dbReference>
<feature type="domain" description="Peptidase S54 rhomboid" evidence="8">
    <location>
        <begin position="59"/>
        <end position="190"/>
    </location>
</feature>
<keyword evidence="3 7" id="KW-0812">Transmembrane</keyword>
<keyword evidence="4" id="KW-0378">Hydrolase</keyword>
<feature type="transmembrane region" description="Helical" evidence="7">
    <location>
        <begin position="152"/>
        <end position="169"/>
    </location>
</feature>
<dbReference type="Gene3D" id="1.20.1540.10">
    <property type="entry name" value="Rhomboid-like"/>
    <property type="match status" value="1"/>
</dbReference>
<accession>A0A179IPC8</accession>
<comment type="similarity">
    <text evidence="2">Belongs to the peptidase S54 family.</text>
</comment>
<feature type="transmembrane region" description="Helical" evidence="7">
    <location>
        <begin position="12"/>
        <end position="35"/>
    </location>
</feature>
<dbReference type="RefSeq" id="WP_066200352.1">
    <property type="nucleotide sequence ID" value="NZ_CBCSAS010000021.1"/>
</dbReference>
<evidence type="ECO:0000313" key="12">
    <source>
        <dbReference type="Proteomes" id="UP000244180"/>
    </source>
</evidence>
<evidence type="ECO:0000256" key="3">
    <source>
        <dbReference type="ARBA" id="ARBA00022692"/>
    </source>
</evidence>
<dbReference type="PANTHER" id="PTHR43731">
    <property type="entry name" value="RHOMBOID PROTEASE"/>
    <property type="match status" value="1"/>
</dbReference>
<comment type="caution">
    <text evidence="9">The sequence shown here is derived from an EMBL/GenBank/DDBJ whole genome shotgun (WGS) entry which is preliminary data.</text>
</comment>
<reference evidence="9 11" key="1">
    <citation type="submission" date="2015-09" db="EMBL/GenBank/DDBJ databases">
        <title>Draft genome sequence of Hydrogenibacillus schlegelii DSM 2000.</title>
        <authorList>
            <person name="Hemp J."/>
        </authorList>
    </citation>
    <scope>NUCLEOTIDE SEQUENCE [LARGE SCALE GENOMIC DNA]</scope>
    <source>
        <strain evidence="9 11">MA 48</strain>
    </source>
</reference>
<dbReference type="GO" id="GO:0006508">
    <property type="term" value="P:proteolysis"/>
    <property type="evidence" value="ECO:0007669"/>
    <property type="project" value="UniProtKB-KW"/>
</dbReference>
<evidence type="ECO:0000313" key="10">
    <source>
        <dbReference type="EMBL" id="PTQ51928.1"/>
    </source>
</evidence>
<reference evidence="10 12" key="2">
    <citation type="submission" date="2017-08" db="EMBL/GenBank/DDBJ databases">
        <title>Burning lignite coal seam in the remote Altai Mountains harbors a hydrogen-driven thermophilic microbial community.</title>
        <authorList>
            <person name="Kadnikov V.V."/>
            <person name="Mardanov A.V."/>
            <person name="Ivasenko D."/>
            <person name="Beletsky A.V."/>
            <person name="Karnachuk O.V."/>
            <person name="Ravin N.V."/>
        </authorList>
    </citation>
    <scope>NUCLEOTIDE SEQUENCE [LARGE SCALE GENOMIC DNA]</scope>
    <source>
        <strain evidence="10">AL33</strain>
    </source>
</reference>
<evidence type="ECO:0000256" key="6">
    <source>
        <dbReference type="ARBA" id="ARBA00023136"/>
    </source>
</evidence>
<proteinExistence type="inferred from homology"/>
<name>A0A179IPC8_HYDSH</name>
<evidence type="ECO:0000256" key="4">
    <source>
        <dbReference type="ARBA" id="ARBA00022801"/>
    </source>
</evidence>
<gene>
    <name evidence="10" type="ORF">HSCHL_0961</name>
    <name evidence="9" type="ORF">SA87_07615</name>
</gene>
<keyword evidence="5 7" id="KW-1133">Transmembrane helix</keyword>
<evidence type="ECO:0000313" key="9">
    <source>
        <dbReference type="EMBL" id="OAR04536.1"/>
    </source>
</evidence>
<protein>
    <submittedName>
        <fullName evidence="10">Rhomboid family serine protease</fullName>
    </submittedName>
</protein>
<evidence type="ECO:0000313" key="11">
    <source>
        <dbReference type="Proteomes" id="UP000243024"/>
    </source>
</evidence>
<dbReference type="SUPFAM" id="SSF144091">
    <property type="entry name" value="Rhomboid-like"/>
    <property type="match status" value="1"/>
</dbReference>
<feature type="transmembrane region" description="Helical" evidence="7">
    <location>
        <begin position="122"/>
        <end position="140"/>
    </location>
</feature>
<evidence type="ECO:0000256" key="1">
    <source>
        <dbReference type="ARBA" id="ARBA00004141"/>
    </source>
</evidence>
<dbReference type="EMBL" id="JXBB01000013">
    <property type="protein sequence ID" value="OAR04536.1"/>
    <property type="molecule type" value="Genomic_DNA"/>
</dbReference>
<dbReference type="Proteomes" id="UP000244180">
    <property type="component" value="Unassembled WGS sequence"/>
</dbReference>
<dbReference type="OrthoDB" id="9813074at2"/>
<dbReference type="Proteomes" id="UP000243024">
    <property type="component" value="Unassembled WGS sequence"/>
</dbReference>
<dbReference type="GO" id="GO:0016020">
    <property type="term" value="C:membrane"/>
    <property type="evidence" value="ECO:0007669"/>
    <property type="project" value="UniProtKB-SubCell"/>
</dbReference>
<dbReference type="STRING" id="1484.SA87_07615"/>
<sequence length="196" mass="21858">MIFLRHESLRQYLRDYPVTSAFLAVAIAMFLWTVVDGSQFRPFLLYERYAFIPSAIAAGEWWRIFTATFVHQGWMHILFNLFWIYVFAPPLERYLGKGAFLGLLVAGVAGTVFFLLSTSEAAVGASGIDFALLGYYVFLLRRKPYWLDAQSRSILIAVAVLGAVMTLLVPGVSVAGHAGGFLGGFGYAALWNRRGR</sequence>
<evidence type="ECO:0000256" key="2">
    <source>
        <dbReference type="ARBA" id="ARBA00009045"/>
    </source>
</evidence>
<dbReference type="InterPro" id="IPR035952">
    <property type="entry name" value="Rhomboid-like_sf"/>
</dbReference>
<dbReference type="EMBL" id="PEBV01000032">
    <property type="protein sequence ID" value="PTQ51928.1"/>
    <property type="molecule type" value="Genomic_DNA"/>
</dbReference>
<organism evidence="9 11">
    <name type="scientific">Hydrogenibacillus schlegelii</name>
    <name type="common">Bacillus schlegelii</name>
    <dbReference type="NCBI Taxonomy" id="1484"/>
    <lineage>
        <taxon>Bacteria</taxon>
        <taxon>Bacillati</taxon>
        <taxon>Bacillota</taxon>
        <taxon>Bacilli</taxon>
        <taxon>Bacillales</taxon>
        <taxon>Bacillales Family X. Incertae Sedis</taxon>
        <taxon>Hydrogenibacillus</taxon>
    </lineage>
</organism>
<keyword evidence="10" id="KW-0645">Protease</keyword>
<evidence type="ECO:0000259" key="8">
    <source>
        <dbReference type="Pfam" id="PF01694"/>
    </source>
</evidence>
<dbReference type="PANTHER" id="PTHR43731:SF14">
    <property type="entry name" value="PRESENILIN-ASSOCIATED RHOMBOID-LIKE PROTEIN, MITOCHONDRIAL"/>
    <property type="match status" value="1"/>
</dbReference>
<dbReference type="Pfam" id="PF01694">
    <property type="entry name" value="Rhomboid"/>
    <property type="match status" value="1"/>
</dbReference>
<dbReference type="GO" id="GO:0004252">
    <property type="term" value="F:serine-type endopeptidase activity"/>
    <property type="evidence" value="ECO:0007669"/>
    <property type="project" value="InterPro"/>
</dbReference>
<dbReference type="InterPro" id="IPR050925">
    <property type="entry name" value="Rhomboid_protease_S54"/>
</dbReference>
<evidence type="ECO:0000256" key="5">
    <source>
        <dbReference type="ARBA" id="ARBA00022989"/>
    </source>
</evidence>
<evidence type="ECO:0000256" key="7">
    <source>
        <dbReference type="SAM" id="Phobius"/>
    </source>
</evidence>